<dbReference type="EMBL" id="JBHSJJ010000013">
    <property type="protein sequence ID" value="MFC4873790.1"/>
    <property type="molecule type" value="Genomic_DNA"/>
</dbReference>
<gene>
    <name evidence="1" type="ORF">ACFPFU_18955</name>
</gene>
<dbReference type="InterPro" id="IPR036849">
    <property type="entry name" value="Enolase-like_C_sf"/>
</dbReference>
<dbReference type="Gene3D" id="3.20.20.120">
    <property type="entry name" value="Enolase-like C-terminal domain"/>
    <property type="match status" value="1"/>
</dbReference>
<evidence type="ECO:0000313" key="2">
    <source>
        <dbReference type="Proteomes" id="UP001595818"/>
    </source>
</evidence>
<accession>A0ABV9T4X5</accession>
<evidence type="ECO:0008006" key="3">
    <source>
        <dbReference type="Google" id="ProtNLM"/>
    </source>
</evidence>
<reference evidence="2" key="1">
    <citation type="journal article" date="2019" name="Int. J. Syst. Evol. Microbiol.">
        <title>The Global Catalogue of Microorganisms (GCM) 10K type strain sequencing project: providing services to taxonomists for standard genome sequencing and annotation.</title>
        <authorList>
            <consortium name="The Broad Institute Genomics Platform"/>
            <consortium name="The Broad Institute Genome Sequencing Center for Infectious Disease"/>
            <person name="Wu L."/>
            <person name="Ma J."/>
        </authorList>
    </citation>
    <scope>NUCLEOTIDE SEQUENCE [LARGE SCALE GENOMIC DNA]</scope>
    <source>
        <strain evidence="2">CGMCC 4.7466</strain>
    </source>
</reference>
<proteinExistence type="predicted"/>
<dbReference type="Proteomes" id="UP001595818">
    <property type="component" value="Unassembled WGS sequence"/>
</dbReference>
<comment type="caution">
    <text evidence="1">The sequence shown here is derived from an EMBL/GenBank/DDBJ whole genome shotgun (WGS) entry which is preliminary data.</text>
</comment>
<keyword evidence="2" id="KW-1185">Reference proteome</keyword>
<evidence type="ECO:0000313" key="1">
    <source>
        <dbReference type="EMBL" id="MFC4873790.1"/>
    </source>
</evidence>
<organism evidence="1 2">
    <name type="scientific">Negadavirga shengliensis</name>
    <dbReference type="NCBI Taxonomy" id="1389218"/>
    <lineage>
        <taxon>Bacteria</taxon>
        <taxon>Pseudomonadati</taxon>
        <taxon>Bacteroidota</taxon>
        <taxon>Cytophagia</taxon>
        <taxon>Cytophagales</taxon>
        <taxon>Cyclobacteriaceae</taxon>
        <taxon>Negadavirga</taxon>
    </lineage>
</organism>
<sequence>MEKNKIKQYSYYKDYDAPLLCTIPNAAGAESFDWIDPLIDHPLSIVDGHAVPHERPGWGFMFKDAVLEEI</sequence>
<dbReference type="RefSeq" id="WP_377067002.1">
    <property type="nucleotide sequence ID" value="NZ_JBHSJJ010000013.1"/>
</dbReference>
<protein>
    <recommendedName>
        <fullName evidence="3">Enolase C-terminal domain-containing protein</fullName>
    </recommendedName>
</protein>
<dbReference type="SUPFAM" id="SSF51604">
    <property type="entry name" value="Enolase C-terminal domain-like"/>
    <property type="match status" value="1"/>
</dbReference>
<name>A0ABV9T4X5_9BACT</name>